<dbReference type="EMBL" id="ML992502">
    <property type="protein sequence ID" value="KAF2227055.1"/>
    <property type="molecule type" value="Genomic_DNA"/>
</dbReference>
<accession>A0A6A6GMS7</accession>
<protein>
    <submittedName>
        <fullName evidence="1">Uncharacterized protein</fullName>
    </submittedName>
</protein>
<reference evidence="2" key="1">
    <citation type="journal article" date="2020" name="Stud. Mycol.">
        <title>101 Dothideomycetes genomes: A test case for predicting lifestyles and emergence of pathogens.</title>
        <authorList>
            <person name="Haridas S."/>
            <person name="Albert R."/>
            <person name="Binder M."/>
            <person name="Bloem J."/>
            <person name="LaButti K."/>
            <person name="Salamov A."/>
            <person name="Andreopoulos B."/>
            <person name="Baker S."/>
            <person name="Barry K."/>
            <person name="Bills G."/>
            <person name="Bluhm B."/>
            <person name="Cannon C."/>
            <person name="Castanera R."/>
            <person name="Culley D."/>
            <person name="Daum C."/>
            <person name="Ezra D."/>
            <person name="Gonzalez J."/>
            <person name="Henrissat B."/>
            <person name="Kuo A."/>
            <person name="Liang C."/>
            <person name="Lipzen A."/>
            <person name="Lutzoni F."/>
            <person name="Magnuson J."/>
            <person name="Mondo S."/>
            <person name="Nolan M."/>
            <person name="Ohm R."/>
            <person name="Pangilinan J."/>
            <person name="Park H.-J."/>
            <person name="Ramirez L."/>
            <person name="Alfaro M."/>
            <person name="Sun H."/>
            <person name="Tritt A."/>
            <person name="Yoshinaga Y."/>
            <person name="Zwiers L.-H."/>
            <person name="Turgeon B."/>
            <person name="Goodwin S."/>
            <person name="Spatafora J."/>
            <person name="Crous P."/>
            <person name="Grigoriev I."/>
        </authorList>
    </citation>
    <scope>NUCLEOTIDE SEQUENCE [LARGE SCALE GENOMIC DNA]</scope>
    <source>
        <strain evidence="2">CECT 20119</strain>
    </source>
</reference>
<name>A0A6A6GMS7_9PEZI</name>
<evidence type="ECO:0000313" key="2">
    <source>
        <dbReference type="Proteomes" id="UP000799538"/>
    </source>
</evidence>
<keyword evidence="2" id="KW-1185">Reference proteome</keyword>
<evidence type="ECO:0000313" key="1">
    <source>
        <dbReference type="EMBL" id="KAF2227055.1"/>
    </source>
</evidence>
<dbReference type="AlphaFoldDB" id="A0A6A6GMS7"/>
<dbReference type="Proteomes" id="UP000799538">
    <property type="component" value="Unassembled WGS sequence"/>
</dbReference>
<gene>
    <name evidence="1" type="ORF">BDZ85DRAFT_57649</name>
</gene>
<organism evidence="1 2">
    <name type="scientific">Elsinoe ampelina</name>
    <dbReference type="NCBI Taxonomy" id="302913"/>
    <lineage>
        <taxon>Eukaryota</taxon>
        <taxon>Fungi</taxon>
        <taxon>Dikarya</taxon>
        <taxon>Ascomycota</taxon>
        <taxon>Pezizomycotina</taxon>
        <taxon>Dothideomycetes</taxon>
        <taxon>Dothideomycetidae</taxon>
        <taxon>Myriangiales</taxon>
        <taxon>Elsinoaceae</taxon>
        <taxon>Elsinoe</taxon>
    </lineage>
</organism>
<proteinExistence type="predicted"/>
<sequence>MWQSGSVVVTQSIDWTMQAPVRPRSSLAADRDLYFSSMAIAPDSTTHISIDMPLPLTVESSVAGLSFHEHTGRWHAILRPSRQGTEDGASPCHRDHLFGRKYSRMWLSLHRCIVGRSIQDDTRGFSVGQQVRLIWPCCAPSDVKGHSCTISLGPEDGFSKKESGEFDGETVAEAVVRTGGAIMFRKYGTVNKIKLAVRDEIEILKSMSHVSCIY</sequence>